<accession>A0A7S8CDE3</accession>
<dbReference type="InterPro" id="IPR026988">
    <property type="entry name" value="YaaC-like"/>
</dbReference>
<evidence type="ECO:0000313" key="1">
    <source>
        <dbReference type="EMBL" id="QPC47941.1"/>
    </source>
</evidence>
<protein>
    <recommendedName>
        <fullName evidence="3">YaaC-like Protein</fullName>
    </recommendedName>
</protein>
<dbReference type="Pfam" id="PF14175">
    <property type="entry name" value="YaaC"/>
    <property type="match status" value="1"/>
</dbReference>
<dbReference type="Proteomes" id="UP000593626">
    <property type="component" value="Chromosome"/>
</dbReference>
<evidence type="ECO:0008006" key="3">
    <source>
        <dbReference type="Google" id="ProtNLM"/>
    </source>
</evidence>
<sequence length="311" mass="36353">MTLPIHIWERGYRFTSASYVNKYLHDHYETLALPNPTLQARDKSTAFMYYLEHGKSYYSLSSTSPLEIKPLLLFYGLTHLLKAALLTVDPFYPDSTSVLAHGVSTRKKKKQQYLFFQDEVKIQRNGLCTHLSEKLFHVKQLENKKISMGDLMECLPELDKLFYYFRPTKGTTSVTVNGDTLLMPSNISIQDIKESFGDDLEIKWNNNMISIQRYNKHLVFPIRSHSDTDIYIPSKLSYIHFLPHLIIHYLLLYNLSMIARYETEWWGNLIRSSPTHDYPLIQSFLQSTLYSGPSLIFDYLESNQEKNPLLE</sequence>
<dbReference type="RefSeq" id="WP_239672622.1">
    <property type="nucleotide sequence ID" value="NZ_CP049742.1"/>
</dbReference>
<dbReference type="AlphaFoldDB" id="A0A7S8CDE3"/>
<proteinExistence type="predicted"/>
<name>A0A7S8CDE3_9BACI</name>
<evidence type="ECO:0000313" key="2">
    <source>
        <dbReference type="Proteomes" id="UP000593626"/>
    </source>
</evidence>
<reference evidence="1 2" key="1">
    <citation type="submission" date="2019-07" db="EMBL/GenBank/DDBJ databases">
        <title>Genome sequence of 2 isolates from Red Sea Mangroves.</title>
        <authorList>
            <person name="Sefrji F."/>
            <person name="Michoud G."/>
            <person name="Merlino G."/>
            <person name="Daffonchio D."/>
        </authorList>
    </citation>
    <scope>NUCLEOTIDE SEQUENCE [LARGE SCALE GENOMIC DNA]</scope>
    <source>
        <strain evidence="1 2">R1DC41</strain>
    </source>
</reference>
<dbReference type="EMBL" id="CP049742">
    <property type="protein sequence ID" value="QPC47941.1"/>
    <property type="molecule type" value="Genomic_DNA"/>
</dbReference>
<dbReference type="KEGG" id="mcui:G8O30_13735"/>
<gene>
    <name evidence="1" type="ORF">G8O30_13735</name>
</gene>
<keyword evidence="2" id="KW-1185">Reference proteome</keyword>
<organism evidence="1 2">
    <name type="scientific">Mangrovibacillus cuniculi</name>
    <dbReference type="NCBI Taxonomy" id="2593652"/>
    <lineage>
        <taxon>Bacteria</taxon>
        <taxon>Bacillati</taxon>
        <taxon>Bacillota</taxon>
        <taxon>Bacilli</taxon>
        <taxon>Bacillales</taxon>
        <taxon>Bacillaceae</taxon>
        <taxon>Mangrovibacillus</taxon>
    </lineage>
</organism>